<dbReference type="CDD" id="cd02440">
    <property type="entry name" value="AdoMet_MTases"/>
    <property type="match status" value="1"/>
</dbReference>
<reference evidence="2 3" key="1">
    <citation type="journal article" date="2024" name="Environ. Microbiol.">
        <title>Novel evolutionary insights on the interactions of the Holosporales (Alphaproteobacteria) with eukaryotic hosts from comparative genomics.</title>
        <authorList>
            <person name="Giovannini M."/>
            <person name="Petroni G."/>
            <person name="Castelli M."/>
        </authorList>
    </citation>
    <scope>NUCLEOTIDE SEQUENCE [LARGE SCALE GENOMIC DNA]</scope>
    <source>
        <strain evidence="2 3">US_Bl 15I1</strain>
    </source>
</reference>
<evidence type="ECO:0000313" key="2">
    <source>
        <dbReference type="EMBL" id="WVX67055.1"/>
    </source>
</evidence>
<keyword evidence="2" id="KW-0489">Methyltransferase</keyword>
<dbReference type="EMBL" id="CP133270">
    <property type="protein sequence ID" value="WVX67055.1"/>
    <property type="molecule type" value="Genomic_DNA"/>
</dbReference>
<dbReference type="SUPFAM" id="SSF53335">
    <property type="entry name" value="S-adenosyl-L-methionine-dependent methyltransferases"/>
    <property type="match status" value="1"/>
</dbReference>
<dbReference type="PROSITE" id="PS01131">
    <property type="entry name" value="RRNA_A_DIMETH"/>
    <property type="match status" value="1"/>
</dbReference>
<evidence type="ECO:0000313" key="3">
    <source>
        <dbReference type="Proteomes" id="UP001330434"/>
    </source>
</evidence>
<protein>
    <submittedName>
        <fullName evidence="2">Methyltransferase domain-containing protein</fullName>
    </submittedName>
</protein>
<dbReference type="InterPro" id="IPR029063">
    <property type="entry name" value="SAM-dependent_MTases_sf"/>
</dbReference>
<gene>
    <name evidence="2" type="ORF">Bealeia1_01252</name>
</gene>
<dbReference type="InterPro" id="IPR020596">
    <property type="entry name" value="rRNA_Ade_Mease_Trfase_CS"/>
</dbReference>
<dbReference type="RefSeq" id="WP_331255853.1">
    <property type="nucleotide sequence ID" value="NZ_CP133270.1"/>
</dbReference>
<dbReference type="GO" id="GO:0008168">
    <property type="term" value="F:methyltransferase activity"/>
    <property type="evidence" value="ECO:0007669"/>
    <property type="project" value="UniProtKB-KW"/>
</dbReference>
<keyword evidence="2" id="KW-0808">Transferase</keyword>
<organism evidence="2 3">
    <name type="scientific">Candidatus Bealeia paramacronuclearis</name>
    <dbReference type="NCBI Taxonomy" id="1921001"/>
    <lineage>
        <taxon>Bacteria</taxon>
        <taxon>Pseudomonadati</taxon>
        <taxon>Pseudomonadota</taxon>
        <taxon>Alphaproteobacteria</taxon>
        <taxon>Holosporales</taxon>
        <taxon>Holosporaceae</taxon>
        <taxon>Candidatus Bealeia</taxon>
    </lineage>
</organism>
<dbReference type="Proteomes" id="UP001330434">
    <property type="component" value="Chromosome"/>
</dbReference>
<dbReference type="Gene3D" id="3.40.50.150">
    <property type="entry name" value="Vaccinia Virus protein VP39"/>
    <property type="match status" value="1"/>
</dbReference>
<keyword evidence="1" id="KW-0949">S-adenosyl-L-methionine</keyword>
<sequence>MSGQFTVPFGEVFLFLKRWAKNPLQLGSIAPSSKALSSFLARNAVMNEGDYIIEIGGGTGAISRAILNSGVPETRLIVVELDAELAKFLRKSLPFGVKVIQGNAEHLDKILPPACLGHISTIISALPMRNIPDSVQKNIVEACFKAMGGKGSILQYTYALTSPLKHQDLHLEYKKLGLILQNIPPATVWKYWR</sequence>
<proteinExistence type="predicted"/>
<evidence type="ECO:0000256" key="1">
    <source>
        <dbReference type="ARBA" id="ARBA00022691"/>
    </source>
</evidence>
<keyword evidence="3" id="KW-1185">Reference proteome</keyword>
<accession>A0ABZ2C5N4</accession>
<name>A0ABZ2C5N4_9PROT</name>
<dbReference type="GO" id="GO:0032259">
    <property type="term" value="P:methylation"/>
    <property type="evidence" value="ECO:0007669"/>
    <property type="project" value="UniProtKB-KW"/>
</dbReference>